<sequence>MAAQTIEIGTRVKVIEKRVVGTGIVAYMGTTTFQPGQWIGVVLDEAKGKNDGTVQGKAYFTCPHNHGIFVRRSVVQVIDDARSLTKTASLDPCPPVGYSPLETPMPSGPPTLISSGIHASEPSPGLPNPSQDNVVGSDCVEGARQDADNVVGSDCVEGARQDADNVVGSHCVEVIYARHDADRVVGSDCVDNAEKDADRANWSDCVDNPKQDADADIGLDNLEHLVKDFFLDFEEAVRINGVTNLSDFITEDLNKWRSCKINIAVIGESGTGKSSFINAIRGLQPGESFSAKTGSSETTTTIQEYPHPEHHNLIFWDLPGVGTPRFPKETYLSVIDVKKYDFFILVSASRFKENDVWLAKEICSLKKKFYFVKSKIDIDVENDLRASGGRLTKTDIINKIRQNTTIELKQTVLTLPMLFLVNNWSIDEYDFKDLITQLINDIPVFKKDSLVLSMSSLATTVLDEKQKLLRKRALLTAIKATIVNVLKGIQVYKICIAGSIFDIDIGALVLEANFYRKQFRTNDKYLKIIADKMNISFDDLVHKLDIQSTSLVQSTHSFMSFFSMWEKMYKDDRALLVAPVSAIPLCMFVQRKILKMCYDEALTILAAQQPLLAAKLMLTPKASETSAK</sequence>
<dbReference type="PROSITE" id="PS00845">
    <property type="entry name" value="CAP_GLY_1"/>
    <property type="match status" value="1"/>
</dbReference>
<dbReference type="GO" id="GO:0016787">
    <property type="term" value="F:hydrolase activity"/>
    <property type="evidence" value="ECO:0007669"/>
    <property type="project" value="UniProtKB-KW"/>
</dbReference>
<dbReference type="GO" id="GO:0005525">
    <property type="term" value="F:GTP binding"/>
    <property type="evidence" value="ECO:0007669"/>
    <property type="project" value="UniProtKB-KW"/>
</dbReference>
<dbReference type="Gene3D" id="3.40.50.300">
    <property type="entry name" value="P-loop containing nucleotide triphosphate hydrolases"/>
    <property type="match status" value="1"/>
</dbReference>
<dbReference type="SUPFAM" id="SSF74924">
    <property type="entry name" value="Cap-Gly domain"/>
    <property type="match status" value="1"/>
</dbReference>
<reference evidence="8" key="2">
    <citation type="submission" date="2020-11" db="EMBL/GenBank/DDBJ databases">
        <authorList>
            <person name="McCartney M.A."/>
            <person name="Auch B."/>
            <person name="Kono T."/>
            <person name="Mallez S."/>
            <person name="Becker A."/>
            <person name="Gohl D.M."/>
            <person name="Silverstein K.A.T."/>
            <person name="Koren S."/>
            <person name="Bechman K.B."/>
            <person name="Herman A."/>
            <person name="Abrahante J.E."/>
            <person name="Garbe J."/>
        </authorList>
    </citation>
    <scope>NUCLEOTIDE SEQUENCE</scope>
    <source>
        <strain evidence="8">Duluth1</strain>
        <tissue evidence="8">Whole animal</tissue>
    </source>
</reference>
<evidence type="ECO:0000259" key="7">
    <source>
        <dbReference type="PROSITE" id="PS51716"/>
    </source>
</evidence>
<evidence type="ECO:0000259" key="6">
    <source>
        <dbReference type="PROSITE" id="PS50245"/>
    </source>
</evidence>
<dbReference type="Gene3D" id="2.30.30.190">
    <property type="entry name" value="CAP Gly-rich-like domain"/>
    <property type="match status" value="1"/>
</dbReference>
<name>A0A9D4D3Z6_DREPO</name>
<evidence type="ECO:0000256" key="5">
    <source>
        <dbReference type="SAM" id="MobiDB-lite"/>
    </source>
</evidence>
<feature type="domain" description="CAP-Gly" evidence="6">
    <location>
        <begin position="29"/>
        <end position="71"/>
    </location>
</feature>
<dbReference type="FunFam" id="3.40.50.300:FF:000541">
    <property type="entry name" value="Immunity related GTPase M"/>
    <property type="match status" value="1"/>
</dbReference>
<dbReference type="Proteomes" id="UP000828390">
    <property type="component" value="Unassembled WGS sequence"/>
</dbReference>
<dbReference type="SUPFAM" id="SSF52540">
    <property type="entry name" value="P-loop containing nucleoside triphosphate hydrolases"/>
    <property type="match status" value="1"/>
</dbReference>
<dbReference type="EMBL" id="JAIWYP010000011">
    <property type="protein sequence ID" value="KAH3738240.1"/>
    <property type="molecule type" value="Genomic_DNA"/>
</dbReference>
<dbReference type="PANTHER" id="PTHR32341">
    <property type="entry name" value="INTERFERON-INDUCIBLE GTPASE"/>
    <property type="match status" value="1"/>
</dbReference>
<evidence type="ECO:0000256" key="1">
    <source>
        <dbReference type="ARBA" id="ARBA00005429"/>
    </source>
</evidence>
<dbReference type="InterPro" id="IPR036859">
    <property type="entry name" value="CAP-Gly_dom_sf"/>
</dbReference>
<dbReference type="InterPro" id="IPR027417">
    <property type="entry name" value="P-loop_NTPase"/>
</dbReference>
<dbReference type="GO" id="GO:0016020">
    <property type="term" value="C:membrane"/>
    <property type="evidence" value="ECO:0007669"/>
    <property type="project" value="InterPro"/>
</dbReference>
<evidence type="ECO:0000313" key="8">
    <source>
        <dbReference type="EMBL" id="KAH3738240.1"/>
    </source>
</evidence>
<keyword evidence="4" id="KW-0342">GTP-binding</keyword>
<evidence type="ECO:0000256" key="3">
    <source>
        <dbReference type="ARBA" id="ARBA00022801"/>
    </source>
</evidence>
<feature type="region of interest" description="Disordered" evidence="5">
    <location>
        <begin position="113"/>
        <end position="133"/>
    </location>
</feature>
<dbReference type="InterPro" id="IPR030385">
    <property type="entry name" value="G_IRG_dom"/>
</dbReference>
<protein>
    <submittedName>
        <fullName evidence="8">Uncharacterized protein</fullName>
    </submittedName>
</protein>
<proteinExistence type="inferred from homology"/>
<dbReference type="InterPro" id="IPR000938">
    <property type="entry name" value="CAP-Gly_domain"/>
</dbReference>
<evidence type="ECO:0000256" key="4">
    <source>
        <dbReference type="ARBA" id="ARBA00023134"/>
    </source>
</evidence>
<keyword evidence="2" id="KW-0547">Nucleotide-binding</keyword>
<accession>A0A9D4D3Z6</accession>
<keyword evidence="9" id="KW-1185">Reference proteome</keyword>
<dbReference type="InterPro" id="IPR051515">
    <property type="entry name" value="IRG"/>
</dbReference>
<evidence type="ECO:0000256" key="2">
    <source>
        <dbReference type="ARBA" id="ARBA00022741"/>
    </source>
</evidence>
<dbReference type="InterPro" id="IPR007743">
    <property type="entry name" value="Immunity-related_GTPase-like"/>
</dbReference>
<feature type="domain" description="IRG-type G" evidence="7">
    <location>
        <begin position="259"/>
        <end position="441"/>
    </location>
</feature>
<keyword evidence="3" id="KW-0378">Hydrolase</keyword>
<dbReference type="PROSITE" id="PS50245">
    <property type="entry name" value="CAP_GLY_2"/>
    <property type="match status" value="1"/>
</dbReference>
<dbReference type="PROSITE" id="PS51716">
    <property type="entry name" value="G_IRG"/>
    <property type="match status" value="1"/>
</dbReference>
<dbReference type="SMART" id="SM01052">
    <property type="entry name" value="CAP_GLY"/>
    <property type="match status" value="1"/>
</dbReference>
<dbReference type="Pfam" id="PF01302">
    <property type="entry name" value="CAP_GLY"/>
    <property type="match status" value="1"/>
</dbReference>
<organism evidence="8 9">
    <name type="scientific">Dreissena polymorpha</name>
    <name type="common">Zebra mussel</name>
    <name type="synonym">Mytilus polymorpha</name>
    <dbReference type="NCBI Taxonomy" id="45954"/>
    <lineage>
        <taxon>Eukaryota</taxon>
        <taxon>Metazoa</taxon>
        <taxon>Spiralia</taxon>
        <taxon>Lophotrochozoa</taxon>
        <taxon>Mollusca</taxon>
        <taxon>Bivalvia</taxon>
        <taxon>Autobranchia</taxon>
        <taxon>Heteroconchia</taxon>
        <taxon>Euheterodonta</taxon>
        <taxon>Imparidentia</taxon>
        <taxon>Neoheterodontei</taxon>
        <taxon>Myida</taxon>
        <taxon>Dreissenoidea</taxon>
        <taxon>Dreissenidae</taxon>
        <taxon>Dreissena</taxon>
    </lineage>
</organism>
<comment type="similarity">
    <text evidence="1">Belongs to the TRAFAC class dynamin-like GTPase superfamily. IRG family.</text>
</comment>
<evidence type="ECO:0000313" key="9">
    <source>
        <dbReference type="Proteomes" id="UP000828390"/>
    </source>
</evidence>
<reference evidence="8" key="1">
    <citation type="journal article" date="2019" name="bioRxiv">
        <title>The Genome of the Zebra Mussel, Dreissena polymorpha: A Resource for Invasive Species Research.</title>
        <authorList>
            <person name="McCartney M.A."/>
            <person name="Auch B."/>
            <person name="Kono T."/>
            <person name="Mallez S."/>
            <person name="Zhang Y."/>
            <person name="Obille A."/>
            <person name="Becker A."/>
            <person name="Abrahante J.E."/>
            <person name="Garbe J."/>
            <person name="Badalamenti J.P."/>
            <person name="Herman A."/>
            <person name="Mangelson H."/>
            <person name="Liachko I."/>
            <person name="Sullivan S."/>
            <person name="Sone E.D."/>
            <person name="Koren S."/>
            <person name="Silverstein K.A.T."/>
            <person name="Beckman K.B."/>
            <person name="Gohl D.M."/>
        </authorList>
    </citation>
    <scope>NUCLEOTIDE SEQUENCE</scope>
    <source>
        <strain evidence="8">Duluth1</strain>
        <tissue evidence="8">Whole animal</tissue>
    </source>
</reference>
<dbReference type="PANTHER" id="PTHR32341:SF10">
    <property type="entry name" value="INTERFERON-INDUCIBLE GTPASE 5"/>
    <property type="match status" value="1"/>
</dbReference>
<dbReference type="AlphaFoldDB" id="A0A9D4D3Z6"/>
<dbReference type="Pfam" id="PF05049">
    <property type="entry name" value="IIGP"/>
    <property type="match status" value="1"/>
</dbReference>
<gene>
    <name evidence="8" type="ORF">DPMN_044870</name>
</gene>
<comment type="caution">
    <text evidence="8">The sequence shown here is derived from an EMBL/GenBank/DDBJ whole genome shotgun (WGS) entry which is preliminary data.</text>
</comment>